<keyword evidence="1" id="KW-0732">Signal</keyword>
<dbReference type="PANTHER" id="PTHR35273">
    <property type="entry name" value="ALPHA-1,4 POLYGALACTOSAMINIDASE, PUTATIVE (AFU_ORTHOLOGUE AFUA_3G07890)-RELATED"/>
    <property type="match status" value="1"/>
</dbReference>
<proteinExistence type="predicted"/>
<dbReference type="InterPro" id="IPR017853">
    <property type="entry name" value="GH"/>
</dbReference>
<dbReference type="RefSeq" id="WP_033358750.1">
    <property type="nucleotide sequence ID" value="NZ_CP073767.1"/>
</dbReference>
<evidence type="ECO:0000313" key="4">
    <source>
        <dbReference type="Proteomes" id="UP001058003"/>
    </source>
</evidence>
<dbReference type="InterPro" id="IPR013785">
    <property type="entry name" value="Aldolase_TIM"/>
</dbReference>
<dbReference type="OrthoDB" id="30037at2"/>
<evidence type="ECO:0000259" key="2">
    <source>
        <dbReference type="Pfam" id="PF03537"/>
    </source>
</evidence>
<protein>
    <submittedName>
        <fullName evidence="3">Endo alpha-1,4 polygalactosaminidase</fullName>
    </submittedName>
</protein>
<feature type="signal peptide" evidence="1">
    <location>
        <begin position="1"/>
        <end position="26"/>
    </location>
</feature>
<dbReference type="Pfam" id="PF03537">
    <property type="entry name" value="Glyco_hydro_114"/>
    <property type="match status" value="1"/>
</dbReference>
<feature type="chain" id="PRO_5040373011" evidence="1">
    <location>
        <begin position="27"/>
        <end position="262"/>
    </location>
</feature>
<dbReference type="KEGG" id="daur:Daura_35325"/>
<accession>A0A9Q9IBA3</accession>
<dbReference type="EMBL" id="CP073767">
    <property type="protein sequence ID" value="UWZ51951.1"/>
    <property type="molecule type" value="Genomic_DNA"/>
</dbReference>
<feature type="domain" description="Glycoside-hydrolase family GH114 TIM-barrel" evidence="2">
    <location>
        <begin position="42"/>
        <end position="256"/>
    </location>
</feature>
<reference evidence="3" key="1">
    <citation type="submission" date="2021-04" db="EMBL/GenBank/DDBJ databases">
        <title>Dactylosporangium aurantiacum NRRL B-8018 full assembly.</title>
        <authorList>
            <person name="Hartkoorn R.C."/>
            <person name="Beaudoing E."/>
            <person name="Hot D."/>
        </authorList>
    </citation>
    <scope>NUCLEOTIDE SEQUENCE</scope>
    <source>
        <strain evidence="3">NRRL B-8018</strain>
    </source>
</reference>
<gene>
    <name evidence="3" type="ORF">Daura_35325</name>
</gene>
<evidence type="ECO:0000256" key="1">
    <source>
        <dbReference type="SAM" id="SignalP"/>
    </source>
</evidence>
<dbReference type="SUPFAM" id="SSF51445">
    <property type="entry name" value="(Trans)glycosidases"/>
    <property type="match status" value="1"/>
</dbReference>
<name>A0A9Q9IBA3_9ACTN</name>
<keyword evidence="4" id="KW-1185">Reference proteome</keyword>
<dbReference type="PANTHER" id="PTHR35273:SF2">
    <property type="entry name" value="ALPHA-GALACTOSIDASE"/>
    <property type="match status" value="1"/>
</dbReference>
<sequence>MRHTPRTLLVALTALFVVVASSTVPAAAAAPRTWWKPAVGATWQLQYTGTLDLSVPADVYDIDGADATKAQVTKLHTAGRKVLCYVDAGSWENWRTDAARFPAAVLGKALDGWAGERWLDIRQWDTLRPILTDRFAVCKAKGFDAVDPDNMDGYANPSGFPLTAADQLLFNRRVADLAHSLGLAVGLKNDLEQVTKLHPSFDFAVNESCVQWKECAALGPFVTTGKPVFHVEYKASSCPTAANLRFSSIRKNLRLDAFRAAC</sequence>
<evidence type="ECO:0000313" key="3">
    <source>
        <dbReference type="EMBL" id="UWZ51951.1"/>
    </source>
</evidence>
<organism evidence="3 4">
    <name type="scientific">Dactylosporangium aurantiacum</name>
    <dbReference type="NCBI Taxonomy" id="35754"/>
    <lineage>
        <taxon>Bacteria</taxon>
        <taxon>Bacillati</taxon>
        <taxon>Actinomycetota</taxon>
        <taxon>Actinomycetes</taxon>
        <taxon>Micromonosporales</taxon>
        <taxon>Micromonosporaceae</taxon>
        <taxon>Dactylosporangium</taxon>
    </lineage>
</organism>
<dbReference type="Gene3D" id="3.20.20.70">
    <property type="entry name" value="Aldolase class I"/>
    <property type="match status" value="1"/>
</dbReference>
<dbReference type="Proteomes" id="UP001058003">
    <property type="component" value="Chromosome"/>
</dbReference>
<dbReference type="InterPro" id="IPR004352">
    <property type="entry name" value="GH114_TIM-barrel"/>
</dbReference>
<dbReference type="AlphaFoldDB" id="A0A9Q9IBA3"/>